<dbReference type="EMBL" id="JAJGAK010000004">
    <property type="protein sequence ID" value="MCC8364347.1"/>
    <property type="molecule type" value="Genomic_DNA"/>
</dbReference>
<dbReference type="CDD" id="cd12820">
    <property type="entry name" value="LbR_YadA-like"/>
    <property type="match status" value="3"/>
</dbReference>
<reference evidence="7" key="1">
    <citation type="submission" date="2021-10" db="EMBL/GenBank/DDBJ databases">
        <authorList>
            <person name="Lyu M."/>
            <person name="Wang X."/>
            <person name="Meng X."/>
            <person name="Xu K."/>
        </authorList>
    </citation>
    <scope>NUCLEOTIDE SEQUENCE</scope>
    <source>
        <strain evidence="7">A6</strain>
    </source>
</reference>
<dbReference type="SUPFAM" id="SSF101967">
    <property type="entry name" value="Adhesin YadA, collagen-binding domain"/>
    <property type="match status" value="4"/>
</dbReference>
<sequence length="735" mass="71198">MSKAFDKGAAGAAVLALGFAALAPVAARAQQLTMERTGDTCVVRTAADATGTPIDCALFDQASIGVQAMTGSGHFKADGVGDGSDDAIATGVNSVAAGANAIANGAASSAVGYQSDAEGDYATALGSSSLALGTGSTAVGSGANALGTESTATGYGSVASGEYAVANGSGANATANYAIAQGKDSMAMGDASIAIGVQSMALGVDSISMGAGSQASELGTAVGTLSYVGGFGSSAFGHSAFADGDFSLALGAGSTSTSTGGIAIGTDTYVDPAAMHGIAIGSLSTALGANSIAIGGLWTTAGADGAVAIGGTMACEGFMCIETNNGAWGINSTALGAGASAYADGATSVGAGSQAGGLTSASLGHSAYANADNALALGARAMVWAANAVAIGADSYADRENTVSVGNSWGMTRQIVNVADGTEANDAVNKQQLDVVDAHVTEVDKRVTNVEGRVDTLETQIGDVSGVVTAKLDSIAVAMGGGAMFDASGNMTAPSFSVGGGTYHNVGDTISAIDALLGDFDSRITQIEGNPGGGGSTIPTGTGDGLAIGAGSHAQDTTDTAIGTGATVSADNAVALGAGSVANEANTVSVGSAGNERRVTNVAAGTNATDAANVAQMQAGDAATLSAANTYTDGRLHALDSQISQLQSDVWSRLGEQDQRIDRNGAMSAAMMNMAINAAGARSDRGRVAVGAGWQNGENALSVGYSKAIGRATFSIGGAFTSDDQSVGAGFGVDL</sequence>
<feature type="domain" description="Trimeric autotransporter adhesin YadA-like head" evidence="5">
    <location>
        <begin position="277"/>
        <end position="295"/>
    </location>
</feature>
<feature type="region of interest" description="Disordered" evidence="3">
    <location>
        <begin position="529"/>
        <end position="552"/>
    </location>
</feature>
<feature type="compositionally biased region" description="Gly residues" evidence="3">
    <location>
        <begin position="530"/>
        <end position="548"/>
    </location>
</feature>
<evidence type="ECO:0000256" key="4">
    <source>
        <dbReference type="SAM" id="SignalP"/>
    </source>
</evidence>
<keyword evidence="4" id="KW-0732">Signal</keyword>
<evidence type="ECO:0000259" key="6">
    <source>
        <dbReference type="Pfam" id="PF05662"/>
    </source>
</evidence>
<evidence type="ECO:0000256" key="1">
    <source>
        <dbReference type="ARBA" id="ARBA00022448"/>
    </source>
</evidence>
<evidence type="ECO:0000256" key="3">
    <source>
        <dbReference type="SAM" id="MobiDB-lite"/>
    </source>
</evidence>
<dbReference type="SUPFAM" id="SSF54523">
    <property type="entry name" value="Pili subunits"/>
    <property type="match status" value="1"/>
</dbReference>
<dbReference type="Gene3D" id="3.30.1300.30">
    <property type="entry name" value="GSPII I/J protein-like"/>
    <property type="match status" value="1"/>
</dbReference>
<gene>
    <name evidence="7" type="ORF">LK996_14830</name>
</gene>
<feature type="domain" description="Trimeric autotransporter adhesin YadA-like head" evidence="5">
    <location>
        <begin position="546"/>
        <end position="566"/>
    </location>
</feature>
<feature type="domain" description="Trimeric autotransporter adhesin YadA-like head" evidence="5">
    <location>
        <begin position="180"/>
        <end position="203"/>
    </location>
</feature>
<dbReference type="Gene3D" id="2.150.10.10">
    <property type="entry name" value="Serralysin-like metalloprotease, C-terminal"/>
    <property type="match status" value="3"/>
</dbReference>
<feature type="signal peptide" evidence="4">
    <location>
        <begin position="1"/>
        <end position="29"/>
    </location>
</feature>
<keyword evidence="1" id="KW-0813">Transport</keyword>
<feature type="domain" description="Trimeric autotransporter adhesin YadA-like head" evidence="5">
    <location>
        <begin position="569"/>
        <end position="592"/>
    </location>
</feature>
<keyword evidence="2" id="KW-0653">Protein transport</keyword>
<dbReference type="Proteomes" id="UP001165293">
    <property type="component" value="Unassembled WGS sequence"/>
</dbReference>
<dbReference type="RefSeq" id="WP_230528139.1">
    <property type="nucleotide sequence ID" value="NZ_JAJGAK010000004.1"/>
</dbReference>
<dbReference type="Gene3D" id="2.60.40.4050">
    <property type="match status" value="1"/>
</dbReference>
<dbReference type="Gene3D" id="1.20.5.170">
    <property type="match status" value="1"/>
</dbReference>
<organism evidence="7 8">
    <name type="scientific">Noviluteimonas lactosilytica</name>
    <dbReference type="NCBI Taxonomy" id="2888523"/>
    <lineage>
        <taxon>Bacteria</taxon>
        <taxon>Pseudomonadati</taxon>
        <taxon>Pseudomonadota</taxon>
        <taxon>Gammaproteobacteria</taxon>
        <taxon>Lysobacterales</taxon>
        <taxon>Lysobacteraceae</taxon>
        <taxon>Noviluteimonas</taxon>
    </lineage>
</organism>
<keyword evidence="8" id="KW-1185">Reference proteome</keyword>
<feature type="domain" description="Trimeric autotransporter adhesin YadA-like head" evidence="5">
    <location>
        <begin position="89"/>
        <end position="115"/>
    </location>
</feature>
<feature type="domain" description="Trimeric autotransporter adhesin YadA-like head" evidence="5">
    <location>
        <begin position="355"/>
        <end position="381"/>
    </location>
</feature>
<name>A0ABS8JL99_9GAMM</name>
<feature type="domain" description="Trimeric autotransporter adhesin YadA-like head" evidence="5">
    <location>
        <begin position="386"/>
        <end position="407"/>
    </location>
</feature>
<proteinExistence type="predicted"/>
<protein>
    <recommendedName>
        <fullName evidence="9">Trimeric autotransporter adhesin</fullName>
    </recommendedName>
</protein>
<evidence type="ECO:0000256" key="2">
    <source>
        <dbReference type="ARBA" id="ARBA00022927"/>
    </source>
</evidence>
<dbReference type="Pfam" id="PF05658">
    <property type="entry name" value="YadA_head"/>
    <property type="match status" value="10"/>
</dbReference>
<feature type="domain" description="Trimeric autotransporter adhesin YadA-like stalk" evidence="6">
    <location>
        <begin position="598"/>
        <end position="634"/>
    </location>
</feature>
<feature type="chain" id="PRO_5045877173" description="Trimeric autotransporter adhesin" evidence="4">
    <location>
        <begin position="30"/>
        <end position="735"/>
    </location>
</feature>
<evidence type="ECO:0000259" key="5">
    <source>
        <dbReference type="Pfam" id="PF05658"/>
    </source>
</evidence>
<dbReference type="InterPro" id="IPR008640">
    <property type="entry name" value="Adhesin_Head_dom"/>
</dbReference>
<feature type="domain" description="Trimeric autotransporter adhesin YadA-like head" evidence="5">
    <location>
        <begin position="329"/>
        <end position="353"/>
    </location>
</feature>
<dbReference type="InterPro" id="IPR011049">
    <property type="entry name" value="Serralysin-like_metalloprot_C"/>
</dbReference>
<dbReference type="InterPro" id="IPR008635">
    <property type="entry name" value="Coiled_stalk_dom"/>
</dbReference>
<evidence type="ECO:0008006" key="9">
    <source>
        <dbReference type="Google" id="ProtNLM"/>
    </source>
</evidence>
<evidence type="ECO:0000313" key="8">
    <source>
        <dbReference type="Proteomes" id="UP001165293"/>
    </source>
</evidence>
<feature type="domain" description="Trimeric autotransporter adhesin YadA-like head" evidence="5">
    <location>
        <begin position="230"/>
        <end position="254"/>
    </location>
</feature>
<evidence type="ECO:0000313" key="7">
    <source>
        <dbReference type="EMBL" id="MCC8364347.1"/>
    </source>
</evidence>
<dbReference type="InterPro" id="IPR045584">
    <property type="entry name" value="Pilin-like"/>
</dbReference>
<accession>A0ABS8JL99</accession>
<dbReference type="Pfam" id="PF05662">
    <property type="entry name" value="YadA_stalk"/>
    <property type="match status" value="2"/>
</dbReference>
<comment type="caution">
    <text evidence="7">The sequence shown here is derived from an EMBL/GenBank/DDBJ whole genome shotgun (WGS) entry which is preliminary data.</text>
</comment>
<feature type="domain" description="Trimeric autotransporter adhesin YadA-like stalk" evidence="6">
    <location>
        <begin position="414"/>
        <end position="448"/>
    </location>
</feature>
<feature type="domain" description="Trimeric autotransporter adhesin YadA-like head" evidence="5">
    <location>
        <begin position="117"/>
        <end position="143"/>
    </location>
</feature>